<organism evidence="2 3">
    <name type="scientific">Medicago truncatula</name>
    <name type="common">Barrel medic</name>
    <name type="synonym">Medicago tribuloides</name>
    <dbReference type="NCBI Taxonomy" id="3880"/>
    <lineage>
        <taxon>Eukaryota</taxon>
        <taxon>Viridiplantae</taxon>
        <taxon>Streptophyta</taxon>
        <taxon>Embryophyta</taxon>
        <taxon>Tracheophyta</taxon>
        <taxon>Spermatophyta</taxon>
        <taxon>Magnoliopsida</taxon>
        <taxon>eudicotyledons</taxon>
        <taxon>Gunneridae</taxon>
        <taxon>Pentapetalae</taxon>
        <taxon>rosids</taxon>
        <taxon>fabids</taxon>
        <taxon>Fabales</taxon>
        <taxon>Fabaceae</taxon>
        <taxon>Papilionoideae</taxon>
        <taxon>50 kb inversion clade</taxon>
        <taxon>NPAAA clade</taxon>
        <taxon>Hologalegina</taxon>
        <taxon>IRL clade</taxon>
        <taxon>Trifolieae</taxon>
        <taxon>Medicago</taxon>
    </lineage>
</organism>
<evidence type="ECO:0008006" key="4">
    <source>
        <dbReference type="Google" id="ProtNLM"/>
    </source>
</evidence>
<keyword evidence="1" id="KW-0812">Transmembrane</keyword>
<comment type="caution">
    <text evidence="2">The sequence shown here is derived from an EMBL/GenBank/DDBJ whole genome shotgun (WGS) entry which is preliminary data.</text>
</comment>
<evidence type="ECO:0000256" key="1">
    <source>
        <dbReference type="SAM" id="Phobius"/>
    </source>
</evidence>
<accession>A0A396GIR0</accession>
<keyword evidence="1" id="KW-0472">Membrane</keyword>
<dbReference type="Gramene" id="rna46156">
    <property type="protein sequence ID" value="RHN40061.1"/>
    <property type="gene ID" value="gene46156"/>
</dbReference>
<evidence type="ECO:0000313" key="3">
    <source>
        <dbReference type="Proteomes" id="UP000265566"/>
    </source>
</evidence>
<dbReference type="Proteomes" id="UP000265566">
    <property type="component" value="Chromosome 8"/>
</dbReference>
<keyword evidence="1" id="KW-1133">Transmembrane helix</keyword>
<sequence>MSSSENFDLILFVDFCCVNPKINRFFFFTGSTFLSLFFFLKKKRLCDRA</sequence>
<name>A0A396GIR0_MEDTR</name>
<gene>
    <name evidence="2" type="ORF">MtrunA17_Chr8g0350651</name>
</gene>
<dbReference type="AlphaFoldDB" id="A0A396GIR0"/>
<proteinExistence type="predicted"/>
<feature type="transmembrane region" description="Helical" evidence="1">
    <location>
        <begin position="22"/>
        <end position="40"/>
    </location>
</feature>
<protein>
    <recommendedName>
        <fullName evidence="4">Transmembrane protein</fullName>
    </recommendedName>
</protein>
<reference evidence="3" key="1">
    <citation type="journal article" date="2018" name="Nat. Plants">
        <title>Whole-genome landscape of Medicago truncatula symbiotic genes.</title>
        <authorList>
            <person name="Pecrix Y."/>
            <person name="Staton S.E."/>
            <person name="Sallet E."/>
            <person name="Lelandais-Briere C."/>
            <person name="Moreau S."/>
            <person name="Carrere S."/>
            <person name="Blein T."/>
            <person name="Jardinaud M.F."/>
            <person name="Latrasse D."/>
            <person name="Zouine M."/>
            <person name="Zahm M."/>
            <person name="Kreplak J."/>
            <person name="Mayjonade B."/>
            <person name="Satge C."/>
            <person name="Perez M."/>
            <person name="Cauet S."/>
            <person name="Marande W."/>
            <person name="Chantry-Darmon C."/>
            <person name="Lopez-Roques C."/>
            <person name="Bouchez O."/>
            <person name="Berard A."/>
            <person name="Debelle F."/>
            <person name="Munos S."/>
            <person name="Bendahmane A."/>
            <person name="Berges H."/>
            <person name="Niebel A."/>
            <person name="Buitink J."/>
            <person name="Frugier F."/>
            <person name="Benhamed M."/>
            <person name="Crespi M."/>
            <person name="Gouzy J."/>
            <person name="Gamas P."/>
        </authorList>
    </citation>
    <scope>NUCLEOTIDE SEQUENCE [LARGE SCALE GENOMIC DNA]</scope>
    <source>
        <strain evidence="3">cv. Jemalong A17</strain>
    </source>
</reference>
<dbReference type="EMBL" id="PSQE01000008">
    <property type="protein sequence ID" value="RHN40061.1"/>
    <property type="molecule type" value="Genomic_DNA"/>
</dbReference>
<evidence type="ECO:0000313" key="2">
    <source>
        <dbReference type="EMBL" id="RHN40061.1"/>
    </source>
</evidence>